<dbReference type="InterPro" id="IPR049704">
    <property type="entry name" value="Aminotrans_3_PPA_site"/>
</dbReference>
<keyword evidence="2 6" id="KW-0032">Aminotransferase</keyword>
<dbReference type="Pfam" id="PF00202">
    <property type="entry name" value="Aminotran_3"/>
    <property type="match status" value="1"/>
</dbReference>
<evidence type="ECO:0000313" key="7">
    <source>
        <dbReference type="Proteomes" id="UP000502996"/>
    </source>
</evidence>
<dbReference type="KEGG" id="nano:G5V58_03870"/>
<keyword evidence="7" id="KW-1185">Reference proteome</keyword>
<dbReference type="Gene3D" id="3.40.640.10">
    <property type="entry name" value="Type I PLP-dependent aspartate aminotransferase-like (Major domain)"/>
    <property type="match status" value="1"/>
</dbReference>
<comment type="similarity">
    <text evidence="1 5">Belongs to the class-III pyridoxal-phosphate-dependent aminotransferase family.</text>
</comment>
<dbReference type="PROSITE" id="PS00600">
    <property type="entry name" value="AA_TRANSFER_CLASS_3"/>
    <property type="match status" value="1"/>
</dbReference>
<dbReference type="Gene3D" id="3.90.1150.10">
    <property type="entry name" value="Aspartate Aminotransferase, domain 1"/>
    <property type="match status" value="1"/>
</dbReference>
<dbReference type="NCBIfam" id="NF004767">
    <property type="entry name" value="PRK06105.1"/>
    <property type="match status" value="1"/>
</dbReference>
<dbReference type="PANTHER" id="PTHR42684:SF3">
    <property type="entry name" value="ADENOSYLMETHIONINE-8-AMINO-7-OXONONANOATE AMINOTRANSFERASE"/>
    <property type="match status" value="1"/>
</dbReference>
<dbReference type="PIRSF" id="PIRSF000521">
    <property type="entry name" value="Transaminase_4ab_Lys_Orn"/>
    <property type="match status" value="1"/>
</dbReference>
<dbReference type="GO" id="GO:0009102">
    <property type="term" value="P:biotin biosynthetic process"/>
    <property type="evidence" value="ECO:0007669"/>
    <property type="project" value="TreeGrafter"/>
</dbReference>
<proteinExistence type="inferred from homology"/>
<dbReference type="CDD" id="cd00610">
    <property type="entry name" value="OAT_like"/>
    <property type="match status" value="1"/>
</dbReference>
<protein>
    <submittedName>
        <fullName evidence="6">Aminotransferase class III-fold pyridoxal phosphate-dependent enzyme</fullName>
    </submittedName>
</protein>
<dbReference type="InterPro" id="IPR015421">
    <property type="entry name" value="PyrdxlP-dep_Trfase_major"/>
</dbReference>
<dbReference type="InterPro" id="IPR015424">
    <property type="entry name" value="PyrdxlP-dep_Trfase"/>
</dbReference>
<dbReference type="GO" id="GO:0004015">
    <property type="term" value="F:adenosylmethionine-8-amino-7-oxononanoate transaminase activity"/>
    <property type="evidence" value="ECO:0007669"/>
    <property type="project" value="TreeGrafter"/>
</dbReference>
<accession>A0A6G6WA93</accession>
<dbReference type="Proteomes" id="UP000502996">
    <property type="component" value="Chromosome"/>
</dbReference>
<sequence>MTSAGSVEDLDRQYFFHPFTNAKDHEKTGPLTMVSGRGSTLTDTHGREYLDAMAGLWCVNIGYGNEEMADALAEQTRKLAYYHTFAGMGNEPVARLAHRLITDAPGSMAKVFFGNSGSDANDTQVKLVWYYNNVLGRPEKKKIISRERGYHGVTVMSGSLCGLPGMHTGFDLPLPMVRFARAPHFRFEGEDGETEEQFVARLARELDELIVAEGPETVAAFIAEPLQAAGGVIVPPATYFPAIQEVLRRHDVLLIADEVVCGFGRTGEWFGSTTFGVEPDLMTVAKGITSAYVPLSACLVSEAVWDVIASGSEKYGLFSHGYTYSAHPLAATAAMTNLDIIERDGLMGQAKARGDHLITRLRSAFEGHPLVAEVRGHGLVAAVELAESLDPLRRFEPRGKLSGALVARARELGVITRALPNADTISFSPPFVVTEDELDQMVAGTRQALDDVSREFGLA</sequence>
<reference evidence="6 7" key="1">
    <citation type="submission" date="2020-02" db="EMBL/GenBank/DDBJ databases">
        <title>Full genome sequence of Nocardioides sp. R-3366.</title>
        <authorList>
            <person name="Im W.-T."/>
        </authorList>
    </citation>
    <scope>NUCLEOTIDE SEQUENCE [LARGE SCALE GENOMIC DNA]</scope>
    <source>
        <strain evidence="6 7">R-3366</strain>
    </source>
</reference>
<dbReference type="AlphaFoldDB" id="A0A6G6WA93"/>
<dbReference type="GO" id="GO:0030170">
    <property type="term" value="F:pyridoxal phosphate binding"/>
    <property type="evidence" value="ECO:0007669"/>
    <property type="project" value="InterPro"/>
</dbReference>
<organism evidence="6 7">
    <name type="scientific">Nocardioides anomalus</name>
    <dbReference type="NCBI Taxonomy" id="2712223"/>
    <lineage>
        <taxon>Bacteria</taxon>
        <taxon>Bacillati</taxon>
        <taxon>Actinomycetota</taxon>
        <taxon>Actinomycetes</taxon>
        <taxon>Propionibacteriales</taxon>
        <taxon>Nocardioidaceae</taxon>
        <taxon>Nocardioides</taxon>
    </lineage>
</organism>
<dbReference type="FunFam" id="3.40.640.10:FF:000014">
    <property type="entry name" value="Adenosylmethionine-8-amino-7-oxononanoate aminotransferase, probable"/>
    <property type="match status" value="1"/>
</dbReference>
<dbReference type="SUPFAM" id="SSF53383">
    <property type="entry name" value="PLP-dependent transferases"/>
    <property type="match status" value="1"/>
</dbReference>
<dbReference type="EMBL" id="CP049257">
    <property type="protein sequence ID" value="QIG42025.1"/>
    <property type="molecule type" value="Genomic_DNA"/>
</dbReference>
<evidence type="ECO:0000256" key="5">
    <source>
        <dbReference type="RuleBase" id="RU003560"/>
    </source>
</evidence>
<name>A0A6G6WA93_9ACTN</name>
<evidence type="ECO:0000256" key="3">
    <source>
        <dbReference type="ARBA" id="ARBA00022679"/>
    </source>
</evidence>
<dbReference type="InterPro" id="IPR015422">
    <property type="entry name" value="PyrdxlP-dep_Trfase_small"/>
</dbReference>
<evidence type="ECO:0000256" key="2">
    <source>
        <dbReference type="ARBA" id="ARBA00022576"/>
    </source>
</evidence>
<dbReference type="GO" id="GO:0009448">
    <property type="term" value="P:gamma-aminobutyric acid metabolic process"/>
    <property type="evidence" value="ECO:0007669"/>
    <property type="project" value="TreeGrafter"/>
</dbReference>
<evidence type="ECO:0000256" key="4">
    <source>
        <dbReference type="ARBA" id="ARBA00022898"/>
    </source>
</evidence>
<dbReference type="InterPro" id="IPR005814">
    <property type="entry name" value="Aminotrans_3"/>
</dbReference>
<evidence type="ECO:0000256" key="1">
    <source>
        <dbReference type="ARBA" id="ARBA00008954"/>
    </source>
</evidence>
<keyword evidence="3 6" id="KW-0808">Transferase</keyword>
<evidence type="ECO:0000313" key="6">
    <source>
        <dbReference type="EMBL" id="QIG42025.1"/>
    </source>
</evidence>
<keyword evidence="4 5" id="KW-0663">Pyridoxal phosphate</keyword>
<dbReference type="PANTHER" id="PTHR42684">
    <property type="entry name" value="ADENOSYLMETHIONINE-8-AMINO-7-OXONONANOATE AMINOTRANSFERASE"/>
    <property type="match status" value="1"/>
</dbReference>
<gene>
    <name evidence="6" type="ORF">G5V58_03870</name>
</gene>
<dbReference type="RefSeq" id="WP_165228927.1">
    <property type="nucleotide sequence ID" value="NZ_CP049257.1"/>
</dbReference>